<keyword evidence="3" id="KW-1185">Reference proteome</keyword>
<dbReference type="Proteomes" id="UP000000238">
    <property type="component" value="Chromosome"/>
</dbReference>
<dbReference type="Gene3D" id="3.40.190.10">
    <property type="entry name" value="Periplasmic binding protein-like II"/>
    <property type="match status" value="2"/>
</dbReference>
<dbReference type="eggNOG" id="COG0834">
    <property type="taxonomic scope" value="Bacteria"/>
</dbReference>
<proteinExistence type="predicted"/>
<keyword evidence="1" id="KW-0732">Signal</keyword>
<organism evidence="2 3">
    <name type="scientific">Hahella chejuensis (strain KCTC 2396)</name>
    <dbReference type="NCBI Taxonomy" id="349521"/>
    <lineage>
        <taxon>Bacteria</taxon>
        <taxon>Pseudomonadati</taxon>
        <taxon>Pseudomonadota</taxon>
        <taxon>Gammaproteobacteria</taxon>
        <taxon>Oceanospirillales</taxon>
        <taxon>Hahellaceae</taxon>
        <taxon>Hahella</taxon>
    </lineage>
</organism>
<accession>Q2SFJ0</accession>
<gene>
    <name evidence="2" type="ordered locus">HCH_03857</name>
</gene>
<evidence type="ECO:0000256" key="1">
    <source>
        <dbReference type="SAM" id="SignalP"/>
    </source>
</evidence>
<dbReference type="SUPFAM" id="SSF53850">
    <property type="entry name" value="Periplasmic binding protein-like II"/>
    <property type="match status" value="1"/>
</dbReference>
<dbReference type="RefSeq" id="WP_011397651.1">
    <property type="nucleotide sequence ID" value="NC_007645.1"/>
</dbReference>
<dbReference type="HOGENOM" id="CLU_088519_0_0_6"/>
<dbReference type="OrthoDB" id="6194758at2"/>
<evidence type="ECO:0000313" key="3">
    <source>
        <dbReference type="Proteomes" id="UP000000238"/>
    </source>
</evidence>
<sequence length="290" mass="33007">MFAPKLVLLASLNCLLASFAPHSQAEQPPSVEINYYIVEDLASPFQIASEGVSNGGLITDLVEIIFRDTPLRVVPKPLPVNRLHRIIRENTQSVWLSYDAKVWNSLADVGDFVEEPLFTVNHALLTCHDQPRSIETEADLFGMTLAILDNFSYPELRLLEERGSLTLTSVEKYEQGFRLAAARRVDGFVEMEIRLRYNLTQENETSSDCYQFLNMDAVIPPYEIYLSLSKQASPELRNMVTQRVRQLKTSEDYRQVFTRYMDRRIRVDQPKREGAAFTVPCPPACPTAAN</sequence>
<name>Q2SFJ0_HAHCH</name>
<evidence type="ECO:0000313" key="2">
    <source>
        <dbReference type="EMBL" id="ABC30584.1"/>
    </source>
</evidence>
<protein>
    <submittedName>
        <fullName evidence="2">Uncharacterized protein</fullName>
    </submittedName>
</protein>
<feature type="signal peptide" evidence="1">
    <location>
        <begin position="1"/>
        <end position="25"/>
    </location>
</feature>
<dbReference type="EMBL" id="CP000155">
    <property type="protein sequence ID" value="ABC30584.1"/>
    <property type="molecule type" value="Genomic_DNA"/>
</dbReference>
<dbReference type="AlphaFoldDB" id="Q2SFJ0"/>
<dbReference type="KEGG" id="hch:HCH_03857"/>
<reference evidence="2 3" key="1">
    <citation type="journal article" date="2005" name="Nucleic Acids Res.">
        <title>Genomic blueprint of Hahella chejuensis, a marine microbe producing an algicidal agent.</title>
        <authorList>
            <person name="Jeong H."/>
            <person name="Yim J.H."/>
            <person name="Lee C."/>
            <person name="Choi S.-H."/>
            <person name="Park Y.K."/>
            <person name="Yoon S.H."/>
            <person name="Hur C.-G."/>
            <person name="Kang H.-Y."/>
            <person name="Kim D."/>
            <person name="Lee H.H."/>
            <person name="Park K.H."/>
            <person name="Park S.-H."/>
            <person name="Park H.-S."/>
            <person name="Lee H.K."/>
            <person name="Oh T.K."/>
            <person name="Kim J.F."/>
        </authorList>
    </citation>
    <scope>NUCLEOTIDE SEQUENCE [LARGE SCALE GENOMIC DNA]</scope>
    <source>
        <strain evidence="2 3">KCTC 2396</strain>
    </source>
</reference>
<feature type="chain" id="PRO_5004215505" evidence="1">
    <location>
        <begin position="26"/>
        <end position="290"/>
    </location>
</feature>